<reference evidence="7" key="2">
    <citation type="submission" date="2020-09" db="EMBL/GenBank/DDBJ databases">
        <authorList>
            <person name="Sun Q."/>
            <person name="Ohkuma M."/>
        </authorList>
    </citation>
    <scope>NUCLEOTIDE SEQUENCE</scope>
    <source>
        <strain evidence="7">JCM 3091</strain>
    </source>
</reference>
<sequence>MARQFHILVVCRANLCRSPMAERLTAGILRDRTAGRRHGLAVASAGTHARDGAAMHPHATETLRTHGLVDGDFRSRRLTPELLHRAQLVLTASRAHRAECARLAPAAVGRTFTLLQFARLAAVLPADELGEEADPGERLHRLVGAVPRLRAQAAPRMPEDDDLRDPVTGPLADFAACADRIRTAVEEFATVIAPR</sequence>
<dbReference type="RefSeq" id="WP_229789575.1">
    <property type="nucleotide sequence ID" value="NZ_BMQC01000007.1"/>
</dbReference>
<evidence type="ECO:0000256" key="4">
    <source>
        <dbReference type="ARBA" id="ARBA00022912"/>
    </source>
</evidence>
<dbReference type="Proteomes" id="UP000662200">
    <property type="component" value="Unassembled WGS sequence"/>
</dbReference>
<evidence type="ECO:0000259" key="6">
    <source>
        <dbReference type="SMART" id="SM00226"/>
    </source>
</evidence>
<dbReference type="EC" id="3.1.3.48" evidence="2"/>
<keyword evidence="8" id="KW-1185">Reference proteome</keyword>
<dbReference type="AlphaFoldDB" id="A0A8J3BRH5"/>
<dbReference type="PANTHER" id="PTHR11717">
    <property type="entry name" value="LOW MOLECULAR WEIGHT PROTEIN TYROSINE PHOSPHATASE"/>
    <property type="match status" value="1"/>
</dbReference>
<keyword evidence="4" id="KW-0904">Protein phosphatase</keyword>
<comment type="caution">
    <text evidence="7">The sequence shown here is derived from an EMBL/GenBank/DDBJ whole genome shotgun (WGS) entry which is preliminary data.</text>
</comment>
<dbReference type="InterPro" id="IPR017867">
    <property type="entry name" value="Tyr_phospatase_low_mol_wt"/>
</dbReference>
<evidence type="ECO:0000313" key="8">
    <source>
        <dbReference type="Proteomes" id="UP000662200"/>
    </source>
</evidence>
<comment type="similarity">
    <text evidence="1">Belongs to the low molecular weight phosphotyrosine protein phosphatase family.</text>
</comment>
<feature type="active site" evidence="5">
    <location>
        <position position="17"/>
    </location>
</feature>
<dbReference type="InterPro" id="IPR050438">
    <property type="entry name" value="LMW_PTPase"/>
</dbReference>
<reference evidence="7" key="1">
    <citation type="journal article" date="2014" name="Int. J. Syst. Evol. Microbiol.">
        <title>Complete genome sequence of Corynebacterium casei LMG S-19264T (=DSM 44701T), isolated from a smear-ripened cheese.</title>
        <authorList>
            <consortium name="US DOE Joint Genome Institute (JGI-PGF)"/>
            <person name="Walter F."/>
            <person name="Albersmeier A."/>
            <person name="Kalinowski J."/>
            <person name="Ruckert C."/>
        </authorList>
    </citation>
    <scope>NUCLEOTIDE SEQUENCE</scope>
    <source>
        <strain evidence="7">JCM 3091</strain>
    </source>
</reference>
<dbReference type="GO" id="GO:0004725">
    <property type="term" value="F:protein tyrosine phosphatase activity"/>
    <property type="evidence" value="ECO:0007669"/>
    <property type="project" value="UniProtKB-EC"/>
</dbReference>
<evidence type="ECO:0000256" key="2">
    <source>
        <dbReference type="ARBA" id="ARBA00013064"/>
    </source>
</evidence>
<protein>
    <recommendedName>
        <fullName evidence="2">protein-tyrosine-phosphatase</fullName>
        <ecNumber evidence="2">3.1.3.48</ecNumber>
    </recommendedName>
</protein>
<evidence type="ECO:0000256" key="3">
    <source>
        <dbReference type="ARBA" id="ARBA00022801"/>
    </source>
</evidence>
<feature type="active site" description="Nucleophile" evidence="5">
    <location>
        <position position="11"/>
    </location>
</feature>
<dbReference type="EMBL" id="BMQC01000007">
    <property type="protein sequence ID" value="GGK29924.1"/>
    <property type="molecule type" value="Genomic_DNA"/>
</dbReference>
<dbReference type="Pfam" id="PF01451">
    <property type="entry name" value="LMWPc"/>
    <property type="match status" value="1"/>
</dbReference>
<gene>
    <name evidence="7" type="ORF">GCM10010124_23330</name>
</gene>
<evidence type="ECO:0000256" key="1">
    <source>
        <dbReference type="ARBA" id="ARBA00011063"/>
    </source>
</evidence>
<dbReference type="SUPFAM" id="SSF52788">
    <property type="entry name" value="Phosphotyrosine protein phosphatases I"/>
    <property type="match status" value="1"/>
</dbReference>
<name>A0A8J3BRH5_9ACTN</name>
<dbReference type="InterPro" id="IPR023485">
    <property type="entry name" value="Ptyr_pPase"/>
</dbReference>
<keyword evidence="3" id="KW-0378">Hydrolase</keyword>
<dbReference type="SMART" id="SM00226">
    <property type="entry name" value="LMWPc"/>
    <property type="match status" value="1"/>
</dbReference>
<evidence type="ECO:0000256" key="5">
    <source>
        <dbReference type="PIRSR" id="PIRSR617867-1"/>
    </source>
</evidence>
<evidence type="ECO:0000313" key="7">
    <source>
        <dbReference type="EMBL" id="GGK29924.1"/>
    </source>
</evidence>
<organism evidence="7 8">
    <name type="scientific">Pilimelia terevasa</name>
    <dbReference type="NCBI Taxonomy" id="53372"/>
    <lineage>
        <taxon>Bacteria</taxon>
        <taxon>Bacillati</taxon>
        <taxon>Actinomycetota</taxon>
        <taxon>Actinomycetes</taxon>
        <taxon>Micromonosporales</taxon>
        <taxon>Micromonosporaceae</taxon>
        <taxon>Pilimelia</taxon>
    </lineage>
</organism>
<accession>A0A8J3BRH5</accession>
<feature type="domain" description="Phosphotyrosine protein phosphatase I" evidence="6">
    <location>
        <begin position="5"/>
        <end position="191"/>
    </location>
</feature>
<dbReference type="InterPro" id="IPR036196">
    <property type="entry name" value="Ptyr_pPase_sf"/>
</dbReference>
<dbReference type="PRINTS" id="PR00719">
    <property type="entry name" value="LMWPTPASE"/>
</dbReference>
<dbReference type="PANTHER" id="PTHR11717:SF7">
    <property type="entry name" value="LOW MOLECULAR WEIGHT PHOSPHOTYROSINE PROTEIN PHOSPHATASE"/>
    <property type="match status" value="1"/>
</dbReference>
<proteinExistence type="inferred from homology"/>
<dbReference type="Gene3D" id="3.40.50.2300">
    <property type="match status" value="1"/>
</dbReference>